<dbReference type="Pfam" id="PF00291">
    <property type="entry name" value="PALP"/>
    <property type="match status" value="1"/>
</dbReference>
<evidence type="ECO:0000313" key="3">
    <source>
        <dbReference type="Proteomes" id="UP000030663"/>
    </source>
</evidence>
<dbReference type="SUPFAM" id="SSF53686">
    <property type="entry name" value="Tryptophan synthase beta subunit-like PLP-dependent enzymes"/>
    <property type="match status" value="1"/>
</dbReference>
<protein>
    <recommendedName>
        <fullName evidence="1">Tryptophan synthase beta chain-like PALP domain-containing protein</fullName>
    </recommendedName>
</protein>
<proteinExistence type="predicted"/>
<dbReference type="EMBL" id="JH658527">
    <property type="protein sequence ID" value="EXK78349.1"/>
    <property type="molecule type" value="Genomic_DNA"/>
</dbReference>
<gene>
    <name evidence="2" type="ORF">FOQG_16966</name>
</gene>
<keyword evidence="3" id="KW-1185">Reference proteome</keyword>
<sequence length="455" mass="48728">MPAFRRPVHFNPNASQWTAPPVSGIHLVERFHKQLPGYEPTNLAYLDDVTKELGLGAVYIKSEVNRFNLPVETDLESLKVAIRQSDRCFTLFAATDGNHGRATAWFAGLLGIKTEIYVPNSMHKTTIRLIESEGARVTICKGGYDESVSAAYSASRDHAGGILVQDMAFEDYQEIPEWIVEGYTTLMRETEQQLPRPAHLVITPVGVGSLAQAVVSHSKREGSSTAVIAVEPDGAACLYKSLLKNKLISLETTLTIMAGLECGTPSASAWPLLQAGVDASLTVSDFESHEAAMSLQKAGIPAGPCGSAGLATLPRLTAGDKAKLGLGGDSIVLLLCTEGSRDYEIPKNIRSANLDEISAVRYIAAWLEHHGVETYLVRDKDDIPSIAAIVQGLGDSGLVFDVRTDTVASVDNSETLDGTVTCAESSRPRVTGTSLDLANAMLTLAGRVSHPKSQL</sequence>
<evidence type="ECO:0000259" key="1">
    <source>
        <dbReference type="Pfam" id="PF00291"/>
    </source>
</evidence>
<dbReference type="PANTHER" id="PTHR42937">
    <property type="match status" value="1"/>
</dbReference>
<dbReference type="Gene3D" id="3.40.50.1100">
    <property type="match status" value="2"/>
</dbReference>
<reference evidence="2 3" key="1">
    <citation type="submission" date="2011-11" db="EMBL/GenBank/DDBJ databases">
        <title>The Genome Sequence of Fusarium oxysporum PHW815.</title>
        <authorList>
            <consortium name="The Broad Institute Genome Sequencing Platform"/>
            <person name="Ma L.-J."/>
            <person name="Gale L.R."/>
            <person name="Schwartz D.C."/>
            <person name="Zhou S."/>
            <person name="Corby-Kistler H."/>
            <person name="Young S.K."/>
            <person name="Zeng Q."/>
            <person name="Gargeya S."/>
            <person name="Fitzgerald M."/>
            <person name="Haas B."/>
            <person name="Abouelleil A."/>
            <person name="Alvarado L."/>
            <person name="Arachchi H.M."/>
            <person name="Berlin A."/>
            <person name="Brown A."/>
            <person name="Chapman S.B."/>
            <person name="Chen Z."/>
            <person name="Dunbar C."/>
            <person name="Freedman E."/>
            <person name="Gearin G."/>
            <person name="Goldberg J."/>
            <person name="Griggs A."/>
            <person name="Gujja S."/>
            <person name="Heiman D."/>
            <person name="Howarth C."/>
            <person name="Larson L."/>
            <person name="Lui A."/>
            <person name="MacDonald P.J.P."/>
            <person name="Montmayeur A."/>
            <person name="Murphy C."/>
            <person name="Neiman D."/>
            <person name="Pearson M."/>
            <person name="Priest M."/>
            <person name="Roberts A."/>
            <person name="Saif S."/>
            <person name="Shea T."/>
            <person name="Shenoy N."/>
            <person name="Sisk P."/>
            <person name="Stolte C."/>
            <person name="Sykes S."/>
            <person name="Wortman J."/>
            <person name="Nusbaum C."/>
            <person name="Birren B."/>
        </authorList>
    </citation>
    <scope>NUCLEOTIDE SEQUENCE [LARGE SCALE GENOMIC DNA]</scope>
    <source>
        <strain evidence="2 3">54005</strain>
    </source>
</reference>
<evidence type="ECO:0000313" key="2">
    <source>
        <dbReference type="EMBL" id="EXK78349.1"/>
    </source>
</evidence>
<organism evidence="2 3">
    <name type="scientific">Fusarium oxysporum f. sp. raphani 54005</name>
    <dbReference type="NCBI Taxonomy" id="1089458"/>
    <lineage>
        <taxon>Eukaryota</taxon>
        <taxon>Fungi</taxon>
        <taxon>Dikarya</taxon>
        <taxon>Ascomycota</taxon>
        <taxon>Pezizomycotina</taxon>
        <taxon>Sordariomycetes</taxon>
        <taxon>Hypocreomycetidae</taxon>
        <taxon>Hypocreales</taxon>
        <taxon>Nectriaceae</taxon>
        <taxon>Fusarium</taxon>
        <taxon>Fusarium oxysporum species complex</taxon>
    </lineage>
</organism>
<dbReference type="Proteomes" id="UP000030663">
    <property type="component" value="Unassembled WGS sequence"/>
</dbReference>
<name>X0BIQ8_FUSOX</name>
<accession>X0BIQ8</accession>
<feature type="domain" description="Tryptophan synthase beta chain-like PALP" evidence="1">
    <location>
        <begin position="36"/>
        <end position="336"/>
    </location>
</feature>
<dbReference type="InterPro" id="IPR001926">
    <property type="entry name" value="TrpB-like_PALP"/>
</dbReference>
<dbReference type="PANTHER" id="PTHR42937:SF1">
    <property type="entry name" value="DIAMINOPROPIONATE AMMONIA-LYASE"/>
    <property type="match status" value="1"/>
</dbReference>
<dbReference type="HOGENOM" id="CLU_021802_8_4_1"/>
<dbReference type="InterPro" id="IPR036052">
    <property type="entry name" value="TrpB-like_PALP_sf"/>
</dbReference>
<dbReference type="AlphaFoldDB" id="X0BIQ8"/>